<evidence type="ECO:0000313" key="7">
    <source>
        <dbReference type="Proteomes" id="UP000596092"/>
    </source>
</evidence>
<keyword evidence="1" id="KW-0004">4Fe-4S</keyword>
<dbReference type="InterPro" id="IPR011257">
    <property type="entry name" value="DNA_glycosylase"/>
</dbReference>
<dbReference type="Gene3D" id="1.10.1670.10">
    <property type="entry name" value="Helix-hairpin-Helix base-excision DNA repair enzymes (C-terminal)"/>
    <property type="match status" value="1"/>
</dbReference>
<keyword evidence="6" id="KW-0540">Nuclease</keyword>
<dbReference type="AlphaFoldDB" id="A0A7T6APL2"/>
<reference evidence="6 7" key="1">
    <citation type="submission" date="2020-05" db="EMBL/GenBank/DDBJ databases">
        <title>Complete genome of Desulfobulbus oligotrophicus.</title>
        <authorList>
            <person name="Podar M."/>
        </authorList>
    </citation>
    <scope>NUCLEOTIDE SEQUENCE [LARGE SCALE GENOMIC DNA]</scope>
    <source>
        <strain evidence="6 7">Prop6</strain>
    </source>
</reference>
<evidence type="ECO:0000256" key="4">
    <source>
        <dbReference type="ARBA" id="ARBA00023014"/>
    </source>
</evidence>
<dbReference type="PANTHER" id="PTHR10359">
    <property type="entry name" value="A/G-SPECIFIC ADENINE GLYCOSYLASE/ENDONUCLEASE III"/>
    <property type="match status" value="1"/>
</dbReference>
<dbReference type="InterPro" id="IPR003265">
    <property type="entry name" value="HhH-GPD_domain"/>
</dbReference>
<organism evidence="6 7">
    <name type="scientific">Desulfobulbus oligotrophicus</name>
    <dbReference type="NCBI Taxonomy" id="1909699"/>
    <lineage>
        <taxon>Bacteria</taxon>
        <taxon>Pseudomonadati</taxon>
        <taxon>Thermodesulfobacteriota</taxon>
        <taxon>Desulfobulbia</taxon>
        <taxon>Desulfobulbales</taxon>
        <taxon>Desulfobulbaceae</taxon>
        <taxon>Desulfobulbus</taxon>
    </lineage>
</organism>
<dbReference type="GO" id="GO:0046872">
    <property type="term" value="F:metal ion binding"/>
    <property type="evidence" value="ECO:0007669"/>
    <property type="project" value="UniProtKB-KW"/>
</dbReference>
<dbReference type="Pfam" id="PF00730">
    <property type="entry name" value="HhH-GPD"/>
    <property type="match status" value="1"/>
</dbReference>
<protein>
    <submittedName>
        <fullName evidence="6">Endonuclease III domain-containing protein</fullName>
    </submittedName>
</protein>
<dbReference type="GO" id="GO:0006284">
    <property type="term" value="P:base-excision repair"/>
    <property type="evidence" value="ECO:0007669"/>
    <property type="project" value="InterPro"/>
</dbReference>
<keyword evidence="3" id="KW-0408">Iron</keyword>
<dbReference type="RefSeq" id="WP_199263309.1">
    <property type="nucleotide sequence ID" value="NZ_CP054140.1"/>
</dbReference>
<dbReference type="PIRSF" id="PIRSF001435">
    <property type="entry name" value="Nth"/>
    <property type="match status" value="1"/>
</dbReference>
<dbReference type="CDD" id="cd00056">
    <property type="entry name" value="ENDO3c"/>
    <property type="match status" value="1"/>
</dbReference>
<dbReference type="Gene3D" id="1.10.340.30">
    <property type="entry name" value="Hypothetical protein, domain 2"/>
    <property type="match status" value="1"/>
</dbReference>
<dbReference type="SUPFAM" id="SSF48150">
    <property type="entry name" value="DNA-glycosylase"/>
    <property type="match status" value="1"/>
</dbReference>
<keyword evidence="6" id="KW-0378">Hydrolase</keyword>
<proteinExistence type="predicted"/>
<keyword evidence="4" id="KW-0411">Iron-sulfur</keyword>
<keyword evidence="6" id="KW-0255">Endonuclease</keyword>
<dbReference type="EMBL" id="CP054140">
    <property type="protein sequence ID" value="QQG64475.1"/>
    <property type="molecule type" value="Genomic_DNA"/>
</dbReference>
<dbReference type="Proteomes" id="UP000596092">
    <property type="component" value="Chromosome"/>
</dbReference>
<evidence type="ECO:0000256" key="1">
    <source>
        <dbReference type="ARBA" id="ARBA00022485"/>
    </source>
</evidence>
<dbReference type="SMART" id="SM00478">
    <property type="entry name" value="ENDO3c"/>
    <property type="match status" value="1"/>
</dbReference>
<dbReference type="KEGG" id="dog:HP555_00660"/>
<keyword evidence="7" id="KW-1185">Reference proteome</keyword>
<gene>
    <name evidence="6" type="ORF">HP555_00660</name>
</gene>
<sequence>MRTAERLSIMYDRLLSEFGPQHWWPADSALEVAVGAILTQNTSWSNVERAIANLKTAGLMSLEALSSLPTGLLAEYIRPSGYYNVKAGRLHNLLALINEHHNGSLDDFLDQPLPLLRTELLSVKGIGRETADTILLYAAHLPIFVVDAYTHRILVRHEVVDPEYDYESIQELFMDHLPNDPALFNEYHALLVCAGKKYCKKSKPDCSACPLEGV</sequence>
<dbReference type="GO" id="GO:0004519">
    <property type="term" value="F:endonuclease activity"/>
    <property type="evidence" value="ECO:0007669"/>
    <property type="project" value="UniProtKB-KW"/>
</dbReference>
<evidence type="ECO:0000259" key="5">
    <source>
        <dbReference type="SMART" id="SM00478"/>
    </source>
</evidence>
<feature type="domain" description="HhH-GPD" evidence="5">
    <location>
        <begin position="38"/>
        <end position="197"/>
    </location>
</feature>
<evidence type="ECO:0000313" key="6">
    <source>
        <dbReference type="EMBL" id="QQG64475.1"/>
    </source>
</evidence>
<accession>A0A7T6APL2</accession>
<dbReference type="GO" id="GO:0051539">
    <property type="term" value="F:4 iron, 4 sulfur cluster binding"/>
    <property type="evidence" value="ECO:0007669"/>
    <property type="project" value="UniProtKB-KW"/>
</dbReference>
<name>A0A7T6APL2_9BACT</name>
<dbReference type="InterPro" id="IPR023170">
    <property type="entry name" value="HhH_base_excis_C"/>
</dbReference>
<evidence type="ECO:0000256" key="3">
    <source>
        <dbReference type="ARBA" id="ARBA00023004"/>
    </source>
</evidence>
<dbReference type="PANTHER" id="PTHR10359:SF19">
    <property type="entry name" value="DNA REPAIR GLYCOSYLASE MJ1434-RELATED"/>
    <property type="match status" value="1"/>
</dbReference>
<keyword evidence="2" id="KW-0479">Metal-binding</keyword>
<evidence type="ECO:0000256" key="2">
    <source>
        <dbReference type="ARBA" id="ARBA00022723"/>
    </source>
</evidence>